<keyword evidence="3 6" id="KW-0456">Lyase</keyword>
<dbReference type="GO" id="GO:0016829">
    <property type="term" value="F:lyase activity"/>
    <property type="evidence" value="ECO:0007669"/>
    <property type="project" value="UniProtKB-KW"/>
</dbReference>
<dbReference type="PANTHER" id="PTHR42738:SF7">
    <property type="entry name" value="HYDROXYMETHYLGLUTARYL-COA LYASE"/>
    <property type="match status" value="1"/>
</dbReference>
<feature type="compositionally biased region" description="Low complexity" evidence="4">
    <location>
        <begin position="345"/>
        <end position="362"/>
    </location>
</feature>
<sequence>MSDLPTAADMAEMTDAAAPPPPEVVICECFARDGLQHEATIVPAEAKIAMIERIADAGFRRIEITSFSHPEQVPQFADAEVVLRGVRRRPGVLFKATCPNPQAVRRALVGLDGGWGPEEISLLVSASEGHSQRNLRRSRAEQWENVAAMAALGRDNFTMVGTISVAFDCPFDGPTTPERVLEEARRFAELGVTRIAIGDTIGSATPPRVRDLIGWLHGALPTATFIAHFHDSRGTGIANTLAAIEAGLTHADTALGGTGGHPACIAYGEGFTGNTGTEDLVTALEAMGYGTGLDLAKLRAAGLAAEALLGRPLGSRTLRAAEAATPAGSRPAPAPAAAAPPPPAGARCAAAAGDPRLAAAPGDARRRHRAGAQRRDHLDQPRRHRGRRAARAAEQVPDRHRVAGASGTRCAGVTASRRDRPSRTCGSSRPRSPMSRSISPVWSPPTACPALR</sequence>
<feature type="region of interest" description="Disordered" evidence="4">
    <location>
        <begin position="320"/>
        <end position="452"/>
    </location>
</feature>
<evidence type="ECO:0000256" key="4">
    <source>
        <dbReference type="SAM" id="MobiDB-lite"/>
    </source>
</evidence>
<keyword evidence="7" id="KW-1185">Reference proteome</keyword>
<evidence type="ECO:0000259" key="5">
    <source>
        <dbReference type="PROSITE" id="PS50991"/>
    </source>
</evidence>
<gene>
    <name evidence="6" type="ORF">QWZ14_02270</name>
</gene>
<accession>A0ABT8A0H5</accession>
<keyword evidence="2" id="KW-0479">Metal-binding</keyword>
<dbReference type="Gene3D" id="3.20.20.70">
    <property type="entry name" value="Aldolase class I"/>
    <property type="match status" value="1"/>
</dbReference>
<evidence type="ECO:0000313" key="7">
    <source>
        <dbReference type="Proteomes" id="UP001529369"/>
    </source>
</evidence>
<dbReference type="InterPro" id="IPR013785">
    <property type="entry name" value="Aldolase_TIM"/>
</dbReference>
<feature type="compositionally biased region" description="Low complexity" evidence="4">
    <location>
        <begin position="427"/>
        <end position="440"/>
    </location>
</feature>
<dbReference type="NCBIfam" id="NF004283">
    <property type="entry name" value="PRK05692.1"/>
    <property type="match status" value="1"/>
</dbReference>
<dbReference type="CDD" id="cd07938">
    <property type="entry name" value="DRE_TIM_HMGL"/>
    <property type="match status" value="1"/>
</dbReference>
<reference evidence="7" key="1">
    <citation type="journal article" date="2019" name="Int. J. Syst. Evol. Microbiol.">
        <title>The Global Catalogue of Microorganisms (GCM) 10K type strain sequencing project: providing services to taxonomists for standard genome sequencing and annotation.</title>
        <authorList>
            <consortium name="The Broad Institute Genomics Platform"/>
            <consortium name="The Broad Institute Genome Sequencing Center for Infectious Disease"/>
            <person name="Wu L."/>
            <person name="Ma J."/>
        </authorList>
    </citation>
    <scope>NUCLEOTIDE SEQUENCE [LARGE SCALE GENOMIC DNA]</scope>
    <source>
        <strain evidence="7">CECT 7131</strain>
    </source>
</reference>
<dbReference type="Proteomes" id="UP001529369">
    <property type="component" value="Unassembled WGS sequence"/>
</dbReference>
<dbReference type="PANTHER" id="PTHR42738">
    <property type="entry name" value="HYDROXYMETHYLGLUTARYL-COA LYASE"/>
    <property type="match status" value="1"/>
</dbReference>
<comment type="caution">
    <text evidence="6">The sequence shown here is derived from an EMBL/GenBank/DDBJ whole genome shotgun (WGS) entry which is preliminary data.</text>
</comment>
<dbReference type="SUPFAM" id="SSF51569">
    <property type="entry name" value="Aldolase"/>
    <property type="match status" value="1"/>
</dbReference>
<feature type="compositionally biased region" description="Pro residues" evidence="4">
    <location>
        <begin position="442"/>
        <end position="452"/>
    </location>
</feature>
<organism evidence="6 7">
    <name type="scientific">Paeniroseomonas aquatica</name>
    <dbReference type="NCBI Taxonomy" id="373043"/>
    <lineage>
        <taxon>Bacteria</taxon>
        <taxon>Pseudomonadati</taxon>
        <taxon>Pseudomonadota</taxon>
        <taxon>Alphaproteobacteria</taxon>
        <taxon>Acetobacterales</taxon>
        <taxon>Acetobacteraceae</taxon>
        <taxon>Paeniroseomonas</taxon>
    </lineage>
</organism>
<dbReference type="PROSITE" id="PS50991">
    <property type="entry name" value="PYR_CT"/>
    <property type="match status" value="1"/>
</dbReference>
<dbReference type="InterPro" id="IPR000891">
    <property type="entry name" value="PYR_CT"/>
</dbReference>
<dbReference type="EMBL" id="JAUFPN010000020">
    <property type="protein sequence ID" value="MDN3563202.1"/>
    <property type="molecule type" value="Genomic_DNA"/>
</dbReference>
<dbReference type="InterPro" id="IPR043594">
    <property type="entry name" value="HMGL"/>
</dbReference>
<protein>
    <submittedName>
        <fullName evidence="6">Hydroxymethylglutaryl-CoA lyase</fullName>
    </submittedName>
</protein>
<dbReference type="Pfam" id="PF00682">
    <property type="entry name" value="HMGL-like"/>
    <property type="match status" value="1"/>
</dbReference>
<evidence type="ECO:0000256" key="2">
    <source>
        <dbReference type="ARBA" id="ARBA00022723"/>
    </source>
</evidence>
<proteinExistence type="inferred from homology"/>
<name>A0ABT8A0H5_9PROT</name>
<feature type="compositionally biased region" description="Pro residues" evidence="4">
    <location>
        <begin position="332"/>
        <end position="344"/>
    </location>
</feature>
<evidence type="ECO:0000256" key="3">
    <source>
        <dbReference type="ARBA" id="ARBA00023239"/>
    </source>
</evidence>
<evidence type="ECO:0000313" key="6">
    <source>
        <dbReference type="EMBL" id="MDN3563202.1"/>
    </source>
</evidence>
<feature type="domain" description="Pyruvate carboxyltransferase" evidence="5">
    <location>
        <begin position="24"/>
        <end position="299"/>
    </location>
</feature>
<comment type="similarity">
    <text evidence="1">Belongs to the HMG-CoA lyase family.</text>
</comment>
<evidence type="ECO:0000256" key="1">
    <source>
        <dbReference type="ARBA" id="ARBA00009405"/>
    </source>
</evidence>